<dbReference type="InterPro" id="IPR011009">
    <property type="entry name" value="Kinase-like_dom_sf"/>
</dbReference>
<keyword evidence="1" id="KW-0472">Membrane</keyword>
<dbReference type="SUPFAM" id="SSF56112">
    <property type="entry name" value="Protein kinase-like (PK-like)"/>
    <property type="match status" value="1"/>
</dbReference>
<accession>A0A699JYW6</accession>
<keyword evidence="3" id="KW-0418">Kinase</keyword>
<dbReference type="PANTHER" id="PTHR47987">
    <property type="entry name" value="OS08G0249100 PROTEIN"/>
    <property type="match status" value="1"/>
</dbReference>
<keyword evidence="1" id="KW-0812">Transmembrane</keyword>
<gene>
    <name evidence="3" type="ORF">Tci_637257</name>
</gene>
<comment type="caution">
    <text evidence="3">The sequence shown here is derived from an EMBL/GenBank/DDBJ whole genome shotgun (WGS) entry which is preliminary data.</text>
</comment>
<protein>
    <submittedName>
        <fullName evidence="3">Probable serine/threonine-protein kinase PIX13</fullName>
    </submittedName>
</protein>
<dbReference type="GO" id="GO:0005524">
    <property type="term" value="F:ATP binding"/>
    <property type="evidence" value="ECO:0007669"/>
    <property type="project" value="InterPro"/>
</dbReference>
<dbReference type="PROSITE" id="PS50011">
    <property type="entry name" value="PROTEIN_KINASE_DOM"/>
    <property type="match status" value="1"/>
</dbReference>
<evidence type="ECO:0000313" key="3">
    <source>
        <dbReference type="EMBL" id="GFA65285.1"/>
    </source>
</evidence>
<name>A0A699JYW6_TANCI</name>
<dbReference type="AlphaFoldDB" id="A0A699JYW6"/>
<dbReference type="EMBL" id="BKCJ010462479">
    <property type="protein sequence ID" value="GFA65285.1"/>
    <property type="molecule type" value="Genomic_DNA"/>
</dbReference>
<dbReference type="Pfam" id="PF07714">
    <property type="entry name" value="PK_Tyr_Ser-Thr"/>
    <property type="match status" value="1"/>
</dbReference>
<keyword evidence="3" id="KW-0808">Transferase</keyword>
<organism evidence="3">
    <name type="scientific">Tanacetum cinerariifolium</name>
    <name type="common">Dalmatian daisy</name>
    <name type="synonym">Chrysanthemum cinerariifolium</name>
    <dbReference type="NCBI Taxonomy" id="118510"/>
    <lineage>
        <taxon>Eukaryota</taxon>
        <taxon>Viridiplantae</taxon>
        <taxon>Streptophyta</taxon>
        <taxon>Embryophyta</taxon>
        <taxon>Tracheophyta</taxon>
        <taxon>Spermatophyta</taxon>
        <taxon>Magnoliopsida</taxon>
        <taxon>eudicotyledons</taxon>
        <taxon>Gunneridae</taxon>
        <taxon>Pentapetalae</taxon>
        <taxon>asterids</taxon>
        <taxon>campanulids</taxon>
        <taxon>Asterales</taxon>
        <taxon>Asteraceae</taxon>
        <taxon>Asteroideae</taxon>
        <taxon>Anthemideae</taxon>
        <taxon>Anthemidinae</taxon>
        <taxon>Tanacetum</taxon>
    </lineage>
</organism>
<dbReference type="GO" id="GO:0004672">
    <property type="term" value="F:protein kinase activity"/>
    <property type="evidence" value="ECO:0007669"/>
    <property type="project" value="InterPro"/>
</dbReference>
<keyword evidence="1" id="KW-1133">Transmembrane helix</keyword>
<sequence>MTYHNDGVARGLSYLHSLKKQVRHRGVRSSDILLNEDLNTKLEDFKMARYVPERWETHVNAFIEEAIMRSGAWIDCKFHNHIVFDFLKETYPCITNGFILNACRDTPLIILMVAAAASLVLGIKTERVNLTLFIKSVFGGNILIVCLYVDDLIYTGNDQEMFVVFKKSNFRVYRF</sequence>
<dbReference type="InterPro" id="IPR001245">
    <property type="entry name" value="Ser-Thr/Tyr_kinase_cat_dom"/>
</dbReference>
<feature type="transmembrane region" description="Helical" evidence="1">
    <location>
        <begin position="108"/>
        <end position="124"/>
    </location>
</feature>
<evidence type="ECO:0000259" key="2">
    <source>
        <dbReference type="PROSITE" id="PS50011"/>
    </source>
</evidence>
<proteinExistence type="predicted"/>
<dbReference type="PANTHER" id="PTHR47987:SF13">
    <property type="entry name" value="RECEPTOR-LIKE CYTOSOLIC SERINE_THREONINE-PROTEIN KINASE RBK2"/>
    <property type="match status" value="1"/>
</dbReference>
<dbReference type="Gene3D" id="1.10.510.10">
    <property type="entry name" value="Transferase(Phosphotransferase) domain 1"/>
    <property type="match status" value="1"/>
</dbReference>
<feature type="domain" description="Protein kinase" evidence="2">
    <location>
        <begin position="1"/>
        <end position="175"/>
    </location>
</feature>
<dbReference type="InterPro" id="IPR046958">
    <property type="entry name" value="RBK1/2/STUNTED"/>
</dbReference>
<evidence type="ECO:0000256" key="1">
    <source>
        <dbReference type="SAM" id="Phobius"/>
    </source>
</evidence>
<feature type="transmembrane region" description="Helical" evidence="1">
    <location>
        <begin position="130"/>
        <end position="149"/>
    </location>
</feature>
<dbReference type="InterPro" id="IPR000719">
    <property type="entry name" value="Prot_kinase_dom"/>
</dbReference>
<reference evidence="3" key="1">
    <citation type="journal article" date="2019" name="Sci. Rep.">
        <title>Draft genome of Tanacetum cinerariifolium, the natural source of mosquito coil.</title>
        <authorList>
            <person name="Yamashiro T."/>
            <person name="Shiraishi A."/>
            <person name="Satake H."/>
            <person name="Nakayama K."/>
        </authorList>
    </citation>
    <scope>NUCLEOTIDE SEQUENCE</scope>
</reference>